<dbReference type="Pfam" id="PF03759">
    <property type="entry name" value="PRONE"/>
    <property type="match status" value="1"/>
</dbReference>
<dbReference type="InterPro" id="IPR005512">
    <property type="entry name" value="PRONE_dom"/>
</dbReference>
<reference evidence="5 6" key="1">
    <citation type="submission" date="2012-08" db="EMBL/GenBank/DDBJ databases">
        <title>Oryza genome evolution.</title>
        <authorList>
            <person name="Wing R.A."/>
        </authorList>
    </citation>
    <scope>NUCLEOTIDE SEQUENCE</scope>
</reference>
<feature type="domain" description="PRONE" evidence="4">
    <location>
        <begin position="80"/>
        <end position="460"/>
    </location>
</feature>
<protein>
    <recommendedName>
        <fullName evidence="4">PRONE domain-containing protein</fullName>
    </recommendedName>
</protein>
<proteinExistence type="predicted"/>
<reference evidence="5" key="3">
    <citation type="submission" date="2015-04" db="UniProtKB">
        <authorList>
            <consortium name="EnsemblPlants"/>
        </authorList>
    </citation>
    <scope>IDENTIFICATION</scope>
</reference>
<dbReference type="EnsemblPlants" id="LPERR07G11980.1">
    <property type="protein sequence ID" value="LPERR07G11980.1"/>
    <property type="gene ID" value="LPERR07G11980"/>
</dbReference>
<dbReference type="FunFam" id="1.20.58.2010:FF:000003">
    <property type="entry name" value="Rop guanine nucleotide exchange factor 14"/>
    <property type="match status" value="1"/>
</dbReference>
<evidence type="ECO:0000256" key="3">
    <source>
        <dbReference type="SAM" id="MobiDB-lite"/>
    </source>
</evidence>
<dbReference type="STRING" id="77586.A0A0D9WYT4"/>
<feature type="region of interest" description="Disordered" evidence="3">
    <location>
        <begin position="30"/>
        <end position="70"/>
    </location>
</feature>
<dbReference type="eggNOG" id="ENOG502QV6R">
    <property type="taxonomic scope" value="Eukaryota"/>
</dbReference>
<reference evidence="6" key="2">
    <citation type="submission" date="2013-12" db="EMBL/GenBank/DDBJ databases">
        <authorList>
            <person name="Yu Y."/>
            <person name="Lee S."/>
            <person name="de Baynast K."/>
            <person name="Wissotski M."/>
            <person name="Liu L."/>
            <person name="Talag J."/>
            <person name="Goicoechea J."/>
            <person name="Angelova A."/>
            <person name="Jetty R."/>
            <person name="Kudrna D."/>
            <person name="Golser W."/>
            <person name="Rivera L."/>
            <person name="Zhang J."/>
            <person name="Wing R."/>
        </authorList>
    </citation>
    <scope>NUCLEOTIDE SEQUENCE</scope>
</reference>
<dbReference type="FunFam" id="1.20.58.2010:FF:000001">
    <property type="entry name" value="Rop guanine nucleotide exchange factor 14"/>
    <property type="match status" value="1"/>
</dbReference>
<organism evidence="5 6">
    <name type="scientific">Leersia perrieri</name>
    <dbReference type="NCBI Taxonomy" id="77586"/>
    <lineage>
        <taxon>Eukaryota</taxon>
        <taxon>Viridiplantae</taxon>
        <taxon>Streptophyta</taxon>
        <taxon>Embryophyta</taxon>
        <taxon>Tracheophyta</taxon>
        <taxon>Spermatophyta</taxon>
        <taxon>Magnoliopsida</taxon>
        <taxon>Liliopsida</taxon>
        <taxon>Poales</taxon>
        <taxon>Poaceae</taxon>
        <taxon>BOP clade</taxon>
        <taxon>Oryzoideae</taxon>
        <taxon>Oryzeae</taxon>
        <taxon>Oryzinae</taxon>
        <taxon>Leersia</taxon>
    </lineage>
</organism>
<evidence type="ECO:0000256" key="1">
    <source>
        <dbReference type="ARBA" id="ARBA00022658"/>
    </source>
</evidence>
<name>A0A0D9WYT4_9ORYZ</name>
<evidence type="ECO:0000259" key="4">
    <source>
        <dbReference type="PROSITE" id="PS51334"/>
    </source>
</evidence>
<keyword evidence="6" id="KW-1185">Reference proteome</keyword>
<dbReference type="HOGENOM" id="CLU_019073_4_1_1"/>
<dbReference type="Proteomes" id="UP000032180">
    <property type="component" value="Chromosome 7"/>
</dbReference>
<evidence type="ECO:0000313" key="5">
    <source>
        <dbReference type="EnsemblPlants" id="LPERR07G11980.1"/>
    </source>
</evidence>
<accession>A0A0D9WYT4</accession>
<dbReference type="GO" id="GO:0005085">
    <property type="term" value="F:guanyl-nucleotide exchange factor activity"/>
    <property type="evidence" value="ECO:0007669"/>
    <property type="project" value="UniProtKB-UniRule"/>
</dbReference>
<dbReference type="Gramene" id="LPERR07G11980.1">
    <property type="protein sequence ID" value="LPERR07G11980.1"/>
    <property type="gene ID" value="LPERR07G11980"/>
</dbReference>
<dbReference type="Gene3D" id="1.20.58.2010">
    <property type="entry name" value="PRONE domain, subdomain 1"/>
    <property type="match status" value="2"/>
</dbReference>
<dbReference type="InterPro" id="IPR038937">
    <property type="entry name" value="RopGEF"/>
</dbReference>
<keyword evidence="1 2" id="KW-0344">Guanine-nucleotide releasing factor</keyword>
<dbReference type="FunFam" id="1.20.58.1310:FF:000002">
    <property type="entry name" value="Rop guanine nucleotide exchange factor 2"/>
    <property type="match status" value="1"/>
</dbReference>
<sequence>MSGGSGFPGFHHHGYDRDYARPLFRVASFSDNGVGEEQERHAPSPRGRSMSRTTSTLAATPPRLSPSVSKLSMKKLQQVVNEKSLEDEEMELMKEKYTKLLLGEDMSGSGKGVCTAVAISNAITNLYATVFGTSHRLQPLPPEKKAMWNREMDCLLSICEYIVEFAPKLQAMPDGSTHDKFYPHGMSAQVMATSPRSDILMNLPALEKLETMLLDILESFDKTDFWYVDQRKQSFNDSTKSFQRSEDKWWLPEPCVPDSGLSDRMHRELQQKRDQASQIHKMAMEINSGILSEMQVPLSYIETLPKSGKVGVGDAIYRYMSSGDQFSPEHLLNFLNLSSEHEALEIADRVEAAMYVWRRKASMTHVVSKWENVTELNADGDKNLILASRARSLLLCLKQRFPGLSQTTLDTSKIQYNKDIGQAILESYSRVLESLAYNIVSWIDDVLIADGNARKGHNIRMQKQEFSKLSPQQY</sequence>
<evidence type="ECO:0000256" key="2">
    <source>
        <dbReference type="PROSITE-ProRule" id="PRU00663"/>
    </source>
</evidence>
<dbReference type="PANTHER" id="PTHR33101:SF5">
    <property type="entry name" value="OS07G0481100 PROTEIN"/>
    <property type="match status" value="1"/>
</dbReference>
<dbReference type="PANTHER" id="PTHR33101">
    <property type="entry name" value="ROP GUANINE NUCLEOTIDE EXCHANGE FACTOR 1"/>
    <property type="match status" value="1"/>
</dbReference>
<evidence type="ECO:0000313" key="6">
    <source>
        <dbReference type="Proteomes" id="UP000032180"/>
    </source>
</evidence>
<dbReference type="PROSITE" id="PS51334">
    <property type="entry name" value="PRONE"/>
    <property type="match status" value="1"/>
</dbReference>
<dbReference type="AlphaFoldDB" id="A0A0D9WYT4"/>